<dbReference type="AlphaFoldDB" id="A0A4Z1KTW7"/>
<feature type="region of interest" description="Disordered" evidence="1">
    <location>
        <begin position="1"/>
        <end position="155"/>
    </location>
</feature>
<evidence type="ECO:0000256" key="1">
    <source>
        <dbReference type="SAM" id="MobiDB-lite"/>
    </source>
</evidence>
<evidence type="ECO:0000313" key="3">
    <source>
        <dbReference type="Proteomes" id="UP000297280"/>
    </source>
</evidence>
<gene>
    <name evidence="2" type="ORF">BPOR_0194g00160</name>
</gene>
<evidence type="ECO:0000313" key="2">
    <source>
        <dbReference type="EMBL" id="TGO87945.1"/>
    </source>
</evidence>
<keyword evidence="3" id="KW-1185">Reference proteome</keyword>
<sequence length="155" mass="16170">MSASQNQSSLNSTPAGTTFGPNSGAPSSTATPGMSVGSATAMGHGDHPKDNADDSNAKLSSSKVGPQQEDLDGEQMRAAGEGDVMAAQFDKKNAGWGEEGSYTSDLDRQKAEQKEARQKAEQKEAREKIKSQREQGIDVDGGAGGRLENEGLRSV</sequence>
<comment type="caution">
    <text evidence="2">The sequence shown here is derived from an EMBL/GenBank/DDBJ whole genome shotgun (WGS) entry which is preliminary data.</text>
</comment>
<protein>
    <submittedName>
        <fullName evidence="2">Uncharacterized protein</fullName>
    </submittedName>
</protein>
<name>A0A4Z1KTW7_9HELO</name>
<accession>A0A4Z1KTW7</accession>
<dbReference type="Proteomes" id="UP000297280">
    <property type="component" value="Unassembled WGS sequence"/>
</dbReference>
<feature type="compositionally biased region" description="Basic and acidic residues" evidence="1">
    <location>
        <begin position="105"/>
        <end position="136"/>
    </location>
</feature>
<dbReference type="STRING" id="87229.A0A4Z1KTW7"/>
<dbReference type="EMBL" id="PQXO01000194">
    <property type="protein sequence ID" value="TGO87945.1"/>
    <property type="molecule type" value="Genomic_DNA"/>
</dbReference>
<reference evidence="2 3" key="1">
    <citation type="submission" date="2017-12" db="EMBL/GenBank/DDBJ databases">
        <title>Comparative genomics of Botrytis spp.</title>
        <authorList>
            <person name="Valero-Jimenez C.A."/>
            <person name="Tapia P."/>
            <person name="Veloso J."/>
            <person name="Silva-Moreno E."/>
            <person name="Staats M."/>
            <person name="Valdes J.H."/>
            <person name="Van Kan J.A.L."/>
        </authorList>
    </citation>
    <scope>NUCLEOTIDE SEQUENCE [LARGE SCALE GENOMIC DNA]</scope>
    <source>
        <strain evidence="2 3">MUCL3349</strain>
    </source>
</reference>
<feature type="compositionally biased region" description="Basic and acidic residues" evidence="1">
    <location>
        <begin position="44"/>
        <end position="56"/>
    </location>
</feature>
<dbReference type="OrthoDB" id="3438962at2759"/>
<organism evidence="2 3">
    <name type="scientific">Botrytis porri</name>
    <dbReference type="NCBI Taxonomy" id="87229"/>
    <lineage>
        <taxon>Eukaryota</taxon>
        <taxon>Fungi</taxon>
        <taxon>Dikarya</taxon>
        <taxon>Ascomycota</taxon>
        <taxon>Pezizomycotina</taxon>
        <taxon>Leotiomycetes</taxon>
        <taxon>Helotiales</taxon>
        <taxon>Sclerotiniaceae</taxon>
        <taxon>Botrytis</taxon>
    </lineage>
</organism>
<feature type="compositionally biased region" description="Polar residues" evidence="1">
    <location>
        <begin position="1"/>
        <end position="32"/>
    </location>
</feature>
<proteinExistence type="predicted"/>